<evidence type="ECO:0000313" key="3">
    <source>
        <dbReference type="Proteomes" id="UP001209878"/>
    </source>
</evidence>
<protein>
    <submittedName>
        <fullName evidence="2">Uncharacterized protein</fullName>
    </submittedName>
</protein>
<dbReference type="AlphaFoldDB" id="A0AAD9L305"/>
<reference evidence="2" key="1">
    <citation type="journal article" date="2023" name="Mol. Biol. Evol.">
        <title>Third-Generation Sequencing Reveals the Adaptive Role of the Epigenome in Three Deep-Sea Polychaetes.</title>
        <authorList>
            <person name="Perez M."/>
            <person name="Aroh O."/>
            <person name="Sun Y."/>
            <person name="Lan Y."/>
            <person name="Juniper S.K."/>
            <person name="Young C.R."/>
            <person name="Angers B."/>
            <person name="Qian P.Y."/>
        </authorList>
    </citation>
    <scope>NUCLEOTIDE SEQUENCE</scope>
    <source>
        <strain evidence="2">R07B-5</strain>
    </source>
</reference>
<keyword evidence="3" id="KW-1185">Reference proteome</keyword>
<dbReference type="PANTHER" id="PTHR11046">
    <property type="entry name" value="OLIGORIBONUCLEASE, MITOCHONDRIAL"/>
    <property type="match status" value="1"/>
</dbReference>
<name>A0AAD9L305_RIDPI</name>
<gene>
    <name evidence="2" type="ORF">NP493_369g03032</name>
</gene>
<accession>A0AAD9L305</accession>
<evidence type="ECO:0000256" key="1">
    <source>
        <dbReference type="ARBA" id="ARBA00022722"/>
    </source>
</evidence>
<dbReference type="Proteomes" id="UP001209878">
    <property type="component" value="Unassembled WGS sequence"/>
</dbReference>
<dbReference type="PANTHER" id="PTHR11046:SF25">
    <property type="match status" value="1"/>
</dbReference>
<sequence length="289" mass="32602">MSESNLCLAFDGTTKDGEHINEARVARANGPSLVLQLSALAGGTTEDYAGHIKNALNDIGLTQTAFMKEDVHTVMSTIISSLTSTITDRCSVNHCVIEMLKTDLDVDLLELKCNVHPLDGLAHKSRHVLKKVDANLEVKSELFGSECKTANVIYSLSKMRYKQGKGDPSGFKFFMKKDNVSPGLIVRYVGNRVHVTFHLAGVSFFLRDLLQLYLDKYSRNTTSWRTALQKDLRNEVIMMQLRCLGLMGKFLTGPWMREFYANTTKRTNLQMIPHMHKCMSSLKNYQETR</sequence>
<keyword evidence="1" id="KW-0378">Hydrolase</keyword>
<keyword evidence="1" id="KW-0540">Nuclease</keyword>
<dbReference type="GO" id="GO:0000175">
    <property type="term" value="F:3'-5'-RNA exonuclease activity"/>
    <property type="evidence" value="ECO:0007669"/>
    <property type="project" value="InterPro"/>
</dbReference>
<evidence type="ECO:0000313" key="2">
    <source>
        <dbReference type="EMBL" id="KAK2182045.1"/>
    </source>
</evidence>
<dbReference type="InterPro" id="IPR022894">
    <property type="entry name" value="Oligoribonuclease"/>
</dbReference>
<proteinExistence type="predicted"/>
<dbReference type="EMBL" id="JAODUO010000369">
    <property type="protein sequence ID" value="KAK2182045.1"/>
    <property type="molecule type" value="Genomic_DNA"/>
</dbReference>
<comment type="caution">
    <text evidence="2">The sequence shown here is derived from an EMBL/GenBank/DDBJ whole genome shotgun (WGS) entry which is preliminary data.</text>
</comment>
<organism evidence="2 3">
    <name type="scientific">Ridgeia piscesae</name>
    <name type="common">Tubeworm</name>
    <dbReference type="NCBI Taxonomy" id="27915"/>
    <lineage>
        <taxon>Eukaryota</taxon>
        <taxon>Metazoa</taxon>
        <taxon>Spiralia</taxon>
        <taxon>Lophotrochozoa</taxon>
        <taxon>Annelida</taxon>
        <taxon>Polychaeta</taxon>
        <taxon>Sedentaria</taxon>
        <taxon>Canalipalpata</taxon>
        <taxon>Sabellida</taxon>
        <taxon>Siboglinidae</taxon>
        <taxon>Ridgeia</taxon>
    </lineage>
</organism>